<name>A0A517PE20_9PLAN</name>
<keyword evidence="3" id="KW-1185">Reference proteome</keyword>
<dbReference type="Gene3D" id="3.40.50.850">
    <property type="entry name" value="Isochorismatase-like"/>
    <property type="match status" value="1"/>
</dbReference>
<evidence type="ECO:0000256" key="1">
    <source>
        <dbReference type="SAM" id="SignalP"/>
    </source>
</evidence>
<proteinExistence type="predicted"/>
<gene>
    <name evidence="2" type="ORF">CA12_37450</name>
</gene>
<protein>
    <submittedName>
        <fullName evidence="2">Isochorismatase family protein</fullName>
    </submittedName>
</protein>
<feature type="chain" id="PRO_5022126169" evidence="1">
    <location>
        <begin position="19"/>
        <end position="283"/>
    </location>
</feature>
<keyword evidence="1" id="KW-0732">Signal</keyword>
<dbReference type="KEGG" id="acaf:CA12_37450"/>
<evidence type="ECO:0000313" key="2">
    <source>
        <dbReference type="EMBL" id="QDT17617.1"/>
    </source>
</evidence>
<evidence type="ECO:0000313" key="3">
    <source>
        <dbReference type="Proteomes" id="UP000318741"/>
    </source>
</evidence>
<dbReference type="SUPFAM" id="SSF52499">
    <property type="entry name" value="Isochorismatase-like hydrolases"/>
    <property type="match status" value="1"/>
</dbReference>
<accession>A0A517PE20</accession>
<dbReference type="EMBL" id="CP036265">
    <property type="protein sequence ID" value="QDT17617.1"/>
    <property type="molecule type" value="Genomic_DNA"/>
</dbReference>
<dbReference type="AlphaFoldDB" id="A0A517PE20"/>
<reference evidence="2 3" key="1">
    <citation type="submission" date="2019-02" db="EMBL/GenBank/DDBJ databases">
        <title>Deep-cultivation of Planctomycetes and their phenomic and genomic characterization uncovers novel biology.</title>
        <authorList>
            <person name="Wiegand S."/>
            <person name="Jogler M."/>
            <person name="Boedeker C."/>
            <person name="Pinto D."/>
            <person name="Vollmers J."/>
            <person name="Rivas-Marin E."/>
            <person name="Kohn T."/>
            <person name="Peeters S.H."/>
            <person name="Heuer A."/>
            <person name="Rast P."/>
            <person name="Oberbeckmann S."/>
            <person name="Bunk B."/>
            <person name="Jeske O."/>
            <person name="Meyerdierks A."/>
            <person name="Storesund J.E."/>
            <person name="Kallscheuer N."/>
            <person name="Luecker S."/>
            <person name="Lage O.M."/>
            <person name="Pohl T."/>
            <person name="Merkel B.J."/>
            <person name="Hornburger P."/>
            <person name="Mueller R.-W."/>
            <person name="Bruemmer F."/>
            <person name="Labrenz M."/>
            <person name="Spormann A.M."/>
            <person name="Op den Camp H."/>
            <person name="Overmann J."/>
            <person name="Amann R."/>
            <person name="Jetten M.S.M."/>
            <person name="Mascher T."/>
            <person name="Medema M.H."/>
            <person name="Devos D.P."/>
            <person name="Kaster A.-K."/>
            <person name="Ovreas L."/>
            <person name="Rohde M."/>
            <person name="Galperin M.Y."/>
            <person name="Jogler C."/>
        </authorList>
    </citation>
    <scope>NUCLEOTIDE SEQUENCE [LARGE SCALE GENOMIC DNA]</scope>
    <source>
        <strain evidence="2 3">CA12</strain>
    </source>
</reference>
<organism evidence="2 3">
    <name type="scientific">Alienimonas californiensis</name>
    <dbReference type="NCBI Taxonomy" id="2527989"/>
    <lineage>
        <taxon>Bacteria</taxon>
        <taxon>Pseudomonadati</taxon>
        <taxon>Planctomycetota</taxon>
        <taxon>Planctomycetia</taxon>
        <taxon>Planctomycetales</taxon>
        <taxon>Planctomycetaceae</taxon>
        <taxon>Alienimonas</taxon>
    </lineage>
</organism>
<dbReference type="RefSeq" id="WP_207622040.1">
    <property type="nucleotide sequence ID" value="NZ_CP036265.1"/>
</dbReference>
<sequence precursor="true">MSLALAAALLSAAVLAPAEPLVLHARAQQRPEEGGGYRTAESSLRWNPTETAVVVCDMWDRHTCPSAERRVAEMAPRMNDVLVALRRRGVLIIHCPSDTMKFYEGTPGRTLAQQAPKVETEIPLERWCHLKEYREPPLPIDDSDGGCDCCPDRQVGPPWPWTRQIAALQIEPGDAITDSAEAFYLMKQRSIRNVIVMGVHANMCVLGRPFAIRQLTLQGQNVVLMRDLTDAMYNPARSPYVGHHDGTRLVVQHIERYWCPTIVSGDVLGDGRFRFADDDAAAD</sequence>
<dbReference type="InterPro" id="IPR036380">
    <property type="entry name" value="Isochorismatase-like_sf"/>
</dbReference>
<dbReference type="Proteomes" id="UP000318741">
    <property type="component" value="Chromosome"/>
</dbReference>
<feature type="signal peptide" evidence="1">
    <location>
        <begin position="1"/>
        <end position="18"/>
    </location>
</feature>